<evidence type="ECO:0000313" key="2">
    <source>
        <dbReference type="EMBL" id="MDT8897503.1"/>
    </source>
</evidence>
<dbReference type="RefSeq" id="WP_315624160.1">
    <property type="nucleotide sequence ID" value="NZ_JAUHMF010000001.1"/>
</dbReference>
<dbReference type="Pfam" id="PF01455">
    <property type="entry name" value="HupF_HypC"/>
    <property type="match status" value="1"/>
</dbReference>
<accession>A0ABU3NKX5</accession>
<dbReference type="EMBL" id="JAUHMF010000001">
    <property type="protein sequence ID" value="MDT8897503.1"/>
    <property type="molecule type" value="Genomic_DNA"/>
</dbReference>
<dbReference type="PANTHER" id="PTHR35177">
    <property type="entry name" value="HYDROGENASE MATURATION FACTOR HYBG"/>
    <property type="match status" value="1"/>
</dbReference>
<organism evidence="2 3">
    <name type="scientific">Thermanaerothrix solaris</name>
    <dbReference type="NCBI Taxonomy" id="3058434"/>
    <lineage>
        <taxon>Bacteria</taxon>
        <taxon>Bacillati</taxon>
        <taxon>Chloroflexota</taxon>
        <taxon>Anaerolineae</taxon>
        <taxon>Anaerolineales</taxon>
        <taxon>Anaerolineaceae</taxon>
        <taxon>Thermanaerothrix</taxon>
    </lineage>
</organism>
<comment type="similarity">
    <text evidence="1">Belongs to the HupF/HypC family.</text>
</comment>
<dbReference type="NCBIfam" id="TIGR00074">
    <property type="entry name" value="hypC_hupF"/>
    <property type="match status" value="1"/>
</dbReference>
<dbReference type="PROSITE" id="PS01097">
    <property type="entry name" value="HUPF_HYPC"/>
    <property type="match status" value="1"/>
</dbReference>
<reference evidence="2 3" key="1">
    <citation type="submission" date="2023-07" db="EMBL/GenBank/DDBJ databases">
        <title>Novel species of Thermanaerothrix with wide hydrolytic capabilities.</title>
        <authorList>
            <person name="Zayulina K.S."/>
            <person name="Podosokorskaya O.A."/>
            <person name="Elcheninov A.G."/>
        </authorList>
    </citation>
    <scope>NUCLEOTIDE SEQUENCE [LARGE SCALE GENOMIC DNA]</scope>
    <source>
        <strain evidence="2 3">4228-RoL</strain>
    </source>
</reference>
<protein>
    <submittedName>
        <fullName evidence="2">HypC/HybG/HupF family hydrogenase formation chaperone</fullName>
    </submittedName>
</protein>
<keyword evidence="3" id="KW-1185">Reference proteome</keyword>
<dbReference type="PRINTS" id="PR00445">
    <property type="entry name" value="HUPFHYPC"/>
</dbReference>
<gene>
    <name evidence="2" type="ORF">QYE77_04425</name>
</gene>
<dbReference type="SUPFAM" id="SSF159127">
    <property type="entry name" value="HupF/HypC-like"/>
    <property type="match status" value="1"/>
</dbReference>
<proteinExistence type="inferred from homology"/>
<evidence type="ECO:0000313" key="3">
    <source>
        <dbReference type="Proteomes" id="UP001254165"/>
    </source>
</evidence>
<dbReference type="PANTHER" id="PTHR35177:SF2">
    <property type="entry name" value="HYDROGENASE MATURATION FACTOR HYBG"/>
    <property type="match status" value="1"/>
</dbReference>
<name>A0ABU3NKX5_9CHLR</name>
<dbReference type="InterPro" id="IPR001109">
    <property type="entry name" value="Hydrogenase_HupF/HypC"/>
</dbReference>
<dbReference type="Proteomes" id="UP001254165">
    <property type="component" value="Unassembled WGS sequence"/>
</dbReference>
<evidence type="ECO:0000256" key="1">
    <source>
        <dbReference type="ARBA" id="ARBA00006018"/>
    </source>
</evidence>
<sequence>MCLGIPGKIVSIYHQAGLRMAKVDFGGVFREACIETLPEVKEGDYVIVHAGFALNRLSESEALETLQLLREIGALNEES</sequence>
<comment type="caution">
    <text evidence="2">The sequence shown here is derived from an EMBL/GenBank/DDBJ whole genome shotgun (WGS) entry which is preliminary data.</text>
</comment>
<dbReference type="Gene3D" id="2.30.30.140">
    <property type="match status" value="1"/>
</dbReference>
<dbReference type="InterPro" id="IPR019812">
    <property type="entry name" value="Hydgase_assmbl_chp_CS"/>
</dbReference>